<dbReference type="PROSITE" id="PS50929">
    <property type="entry name" value="ABC_TM1F"/>
    <property type="match status" value="1"/>
</dbReference>
<proteinExistence type="predicted"/>
<evidence type="ECO:0000259" key="10">
    <source>
        <dbReference type="PROSITE" id="PS50893"/>
    </source>
</evidence>
<dbReference type="SUPFAM" id="SSF90123">
    <property type="entry name" value="ABC transporter transmembrane region"/>
    <property type="match status" value="1"/>
</dbReference>
<dbReference type="OrthoDB" id="9770415at2"/>
<dbReference type="CDD" id="cd18548">
    <property type="entry name" value="ABC_6TM_Tm287_like"/>
    <property type="match status" value="1"/>
</dbReference>
<dbReference type="AlphaFoldDB" id="A0A4Z0JJL0"/>
<feature type="transmembrane region" description="Helical" evidence="9">
    <location>
        <begin position="157"/>
        <end position="174"/>
    </location>
</feature>
<dbReference type="Proteomes" id="UP000298021">
    <property type="component" value="Unassembled WGS sequence"/>
</dbReference>
<evidence type="ECO:0000256" key="8">
    <source>
        <dbReference type="ARBA" id="ARBA00023136"/>
    </source>
</evidence>
<accession>A0A4Z0JJL0</accession>
<dbReference type="PROSITE" id="PS00211">
    <property type="entry name" value="ABC_TRANSPORTER_1"/>
    <property type="match status" value="1"/>
</dbReference>
<dbReference type="PROSITE" id="PS50893">
    <property type="entry name" value="ABC_TRANSPORTER_2"/>
    <property type="match status" value="1"/>
</dbReference>
<dbReference type="EMBL" id="RKLY01000015">
    <property type="protein sequence ID" value="TGD23103.1"/>
    <property type="molecule type" value="Genomic_DNA"/>
</dbReference>
<dbReference type="InterPro" id="IPR003593">
    <property type="entry name" value="AAA+_ATPase"/>
</dbReference>
<keyword evidence="6 12" id="KW-0067">ATP-binding</keyword>
<evidence type="ECO:0000256" key="9">
    <source>
        <dbReference type="SAM" id="Phobius"/>
    </source>
</evidence>
<evidence type="ECO:0000256" key="3">
    <source>
        <dbReference type="ARBA" id="ARBA00022475"/>
    </source>
</evidence>
<dbReference type="InterPro" id="IPR017871">
    <property type="entry name" value="ABC_transporter-like_CS"/>
</dbReference>
<name>A0A4Z0JJL0_9LACO</name>
<feature type="domain" description="ABC transporter" evidence="10">
    <location>
        <begin position="331"/>
        <end position="565"/>
    </location>
</feature>
<feature type="domain" description="ABC transmembrane type-1" evidence="11">
    <location>
        <begin position="18"/>
        <end position="298"/>
    </location>
</feature>
<keyword evidence="7 9" id="KW-1133">Transmembrane helix</keyword>
<dbReference type="InterPro" id="IPR003439">
    <property type="entry name" value="ABC_transporter-like_ATP-bd"/>
</dbReference>
<keyword evidence="8 9" id="KW-0472">Membrane</keyword>
<dbReference type="PANTHER" id="PTHR43394:SF1">
    <property type="entry name" value="ATP-BINDING CASSETTE SUB-FAMILY B MEMBER 10, MITOCHONDRIAL"/>
    <property type="match status" value="1"/>
</dbReference>
<keyword evidence="3" id="KW-1003">Cell membrane</keyword>
<dbReference type="GO" id="GO:0015421">
    <property type="term" value="F:ABC-type oligopeptide transporter activity"/>
    <property type="evidence" value="ECO:0007669"/>
    <property type="project" value="TreeGrafter"/>
</dbReference>
<dbReference type="GO" id="GO:0005524">
    <property type="term" value="F:ATP binding"/>
    <property type="evidence" value="ECO:0007669"/>
    <property type="project" value="UniProtKB-KW"/>
</dbReference>
<feature type="transmembrane region" description="Helical" evidence="9">
    <location>
        <begin position="232"/>
        <end position="257"/>
    </location>
</feature>
<keyword evidence="4 9" id="KW-0812">Transmembrane</keyword>
<keyword evidence="2" id="KW-0813">Transport</keyword>
<dbReference type="InterPro" id="IPR039421">
    <property type="entry name" value="Type_1_exporter"/>
</dbReference>
<comment type="subcellular location">
    <subcellularLocation>
        <location evidence="1">Cell membrane</location>
        <topology evidence="1">Multi-pass membrane protein</topology>
    </subcellularLocation>
</comment>
<dbReference type="RefSeq" id="WP_135372890.1">
    <property type="nucleotide sequence ID" value="NZ_RKLY01000015.1"/>
</dbReference>
<dbReference type="PANTHER" id="PTHR43394">
    <property type="entry name" value="ATP-DEPENDENT PERMEASE MDL1, MITOCHONDRIAL"/>
    <property type="match status" value="1"/>
</dbReference>
<dbReference type="GO" id="GO:0016887">
    <property type="term" value="F:ATP hydrolysis activity"/>
    <property type="evidence" value="ECO:0007669"/>
    <property type="project" value="InterPro"/>
</dbReference>
<dbReference type="InterPro" id="IPR011527">
    <property type="entry name" value="ABC1_TM_dom"/>
</dbReference>
<evidence type="ECO:0000313" key="13">
    <source>
        <dbReference type="Proteomes" id="UP000298021"/>
    </source>
</evidence>
<evidence type="ECO:0000256" key="4">
    <source>
        <dbReference type="ARBA" id="ARBA00022692"/>
    </source>
</evidence>
<dbReference type="Pfam" id="PF00005">
    <property type="entry name" value="ABC_tran"/>
    <property type="match status" value="1"/>
</dbReference>
<evidence type="ECO:0000256" key="6">
    <source>
        <dbReference type="ARBA" id="ARBA00022840"/>
    </source>
</evidence>
<dbReference type="InterPro" id="IPR027417">
    <property type="entry name" value="P-loop_NTPase"/>
</dbReference>
<dbReference type="FunFam" id="3.40.50.300:FF:000221">
    <property type="entry name" value="Multidrug ABC transporter ATP-binding protein"/>
    <property type="match status" value="1"/>
</dbReference>
<evidence type="ECO:0000256" key="7">
    <source>
        <dbReference type="ARBA" id="ARBA00022989"/>
    </source>
</evidence>
<reference evidence="12 13" key="1">
    <citation type="submission" date="2018-10" db="EMBL/GenBank/DDBJ databases">
        <title>Lactobacillus sp. R7 and Lactobacillus sp. R19 isolated from fermented mustard green product of Taiwan.</title>
        <authorList>
            <person name="Lin S.-T."/>
        </authorList>
    </citation>
    <scope>NUCLEOTIDE SEQUENCE [LARGE SCALE GENOMIC DNA]</scope>
    <source>
        <strain evidence="12 13">BCRC 81127</strain>
    </source>
</reference>
<keyword evidence="13" id="KW-1185">Reference proteome</keyword>
<feature type="transmembrane region" description="Helical" evidence="9">
    <location>
        <begin position="133"/>
        <end position="151"/>
    </location>
</feature>
<dbReference type="Pfam" id="PF00664">
    <property type="entry name" value="ABC_membrane"/>
    <property type="match status" value="1"/>
</dbReference>
<protein>
    <submittedName>
        <fullName evidence="12">ABC transporter ATP-binding protein</fullName>
    </submittedName>
</protein>
<dbReference type="SMART" id="SM00382">
    <property type="entry name" value="AAA"/>
    <property type="match status" value="1"/>
</dbReference>
<evidence type="ECO:0000256" key="1">
    <source>
        <dbReference type="ARBA" id="ARBA00004651"/>
    </source>
</evidence>
<gene>
    <name evidence="12" type="ORF">EGT49_07140</name>
</gene>
<evidence type="ECO:0000313" key="12">
    <source>
        <dbReference type="EMBL" id="TGD23103.1"/>
    </source>
</evidence>
<evidence type="ECO:0000256" key="5">
    <source>
        <dbReference type="ARBA" id="ARBA00022741"/>
    </source>
</evidence>
<sequence>MFQMVMKHTHGKARWSFFLAPMIMLGEVFCDLQQPTLMSQIIDQGLAKGDLGFVIQHAVLMLMFAVLGLLFGRSCGALGSYASLKMGEALRSHLLKVSLNDRQPKTLMPATLITRITNDVTQMQNLVMMVTRGLVRSPMLLFGGIVMSIIICPDLAPILGIIMPILIVFLIIVVRRSIPKYTQMQQSVDTVNRVMRENLQGAKTIKAYFLEKHQLNQFTHQNQNLQQKSQTAALATVILSPVIQLMLNFGVIIAIGYGGSLAISNTISDGQIIAFVNYMIQITNAMIQTVNIITAFSRAITSSSRVQEVLDMEQNEELPEFVEAMPESSSLEFQNVTFGFADSKPILDQVNFSLKDGQWLGIIGETGSGKSSLINLLTRKYDEYQGTIKIGGIDIQKMSLKSVHQKIAVALQDSLLFSGNINYNLTYGNPAATEGDLDQASVVSRSSEFIDQLPNKFQTEVEQAGKNFSGGQRQRLNIARALVPKSDILVMDDATSAVDQETNSQIKEHLEKLRQNKTTIIISQRVTNVLDCDQIIVLENGRITASGNHQELLKQSKFYRELVTTQMGDVNFGHA</sequence>
<dbReference type="SUPFAM" id="SSF52540">
    <property type="entry name" value="P-loop containing nucleoside triphosphate hydrolases"/>
    <property type="match status" value="1"/>
</dbReference>
<dbReference type="Gene3D" id="1.20.1560.10">
    <property type="entry name" value="ABC transporter type 1, transmembrane domain"/>
    <property type="match status" value="1"/>
</dbReference>
<dbReference type="InterPro" id="IPR036640">
    <property type="entry name" value="ABC1_TM_sf"/>
</dbReference>
<dbReference type="Gene3D" id="3.40.50.300">
    <property type="entry name" value="P-loop containing nucleotide triphosphate hydrolases"/>
    <property type="match status" value="1"/>
</dbReference>
<evidence type="ECO:0000259" key="11">
    <source>
        <dbReference type="PROSITE" id="PS50929"/>
    </source>
</evidence>
<keyword evidence="5" id="KW-0547">Nucleotide-binding</keyword>
<evidence type="ECO:0000256" key="2">
    <source>
        <dbReference type="ARBA" id="ARBA00022448"/>
    </source>
</evidence>
<dbReference type="GO" id="GO:0005886">
    <property type="term" value="C:plasma membrane"/>
    <property type="evidence" value="ECO:0007669"/>
    <property type="project" value="UniProtKB-SubCell"/>
</dbReference>
<feature type="transmembrane region" description="Helical" evidence="9">
    <location>
        <begin position="54"/>
        <end position="72"/>
    </location>
</feature>
<comment type="caution">
    <text evidence="12">The sequence shown here is derived from an EMBL/GenBank/DDBJ whole genome shotgun (WGS) entry which is preliminary data.</text>
</comment>
<organism evidence="12 13">
    <name type="scientific">Companilactobacillus suantsaicola</name>
    <dbReference type="NCBI Taxonomy" id="2487723"/>
    <lineage>
        <taxon>Bacteria</taxon>
        <taxon>Bacillati</taxon>
        <taxon>Bacillota</taxon>
        <taxon>Bacilli</taxon>
        <taxon>Lactobacillales</taxon>
        <taxon>Lactobacillaceae</taxon>
        <taxon>Companilactobacillus</taxon>
    </lineage>
</organism>